<dbReference type="HOGENOM" id="CLU_823253_0_0_0"/>
<dbReference type="InParanoid" id="W0RJA0"/>
<feature type="region of interest" description="Disordered" evidence="2">
    <location>
        <begin position="267"/>
        <end position="301"/>
    </location>
</feature>
<proteinExistence type="predicted"/>
<dbReference type="AlphaFoldDB" id="W0RJA0"/>
<dbReference type="SUPFAM" id="SSF47226">
    <property type="entry name" value="Histidine-containing phosphotransfer domain, HPT domain"/>
    <property type="match status" value="1"/>
</dbReference>
<dbReference type="PROSITE" id="PS50894">
    <property type="entry name" value="HPT"/>
    <property type="match status" value="1"/>
</dbReference>
<evidence type="ECO:0000313" key="5">
    <source>
        <dbReference type="Proteomes" id="UP000019151"/>
    </source>
</evidence>
<dbReference type="InterPro" id="IPR036641">
    <property type="entry name" value="HPT_dom_sf"/>
</dbReference>
<evidence type="ECO:0000256" key="1">
    <source>
        <dbReference type="PROSITE-ProRule" id="PRU00110"/>
    </source>
</evidence>
<dbReference type="RefSeq" id="WP_104022651.1">
    <property type="nucleotide sequence ID" value="NZ_CP007128.1"/>
</dbReference>
<accession>W0RJA0</accession>
<reference evidence="4 5" key="1">
    <citation type="journal article" date="2014" name="Genome Announc.">
        <title>Genome Sequence and Methylome of Soil Bacterium Gemmatirosa kalamazoonensis KBS708T, a Member of the Rarely Cultivated Gemmatimonadetes Phylum.</title>
        <authorList>
            <person name="Debruyn J.M."/>
            <person name="Radosevich M."/>
            <person name="Wommack K.E."/>
            <person name="Polson S.W."/>
            <person name="Hauser L.J."/>
            <person name="Fawaz M.N."/>
            <person name="Korlach J."/>
            <person name="Tsai Y.C."/>
        </authorList>
    </citation>
    <scope>NUCLEOTIDE SEQUENCE [LARGE SCALE GENOMIC DNA]</scope>
    <source>
        <strain evidence="4 5">KBS708</strain>
    </source>
</reference>
<dbReference type="Pfam" id="PF01627">
    <property type="entry name" value="Hpt"/>
    <property type="match status" value="1"/>
</dbReference>
<gene>
    <name evidence="4" type="ORF">J421_2970</name>
</gene>
<dbReference type="Proteomes" id="UP000019151">
    <property type="component" value="Chromosome"/>
</dbReference>
<dbReference type="GO" id="GO:0000160">
    <property type="term" value="P:phosphorelay signal transduction system"/>
    <property type="evidence" value="ECO:0007669"/>
    <property type="project" value="InterPro"/>
</dbReference>
<sequence>MTNPSGVVDFFAIEAGEYVARLDALLAASGGRAPEAEPLAREARALRGSATMARQPSLAALAGAIETVAVGLRDGRQPWTPHAADALVAAVDAFKALLRRVREWSPSDDAAANERVRELHGLAAADTTVMRGAVIVPIAKLFADGDGPHVVHRNPRPPITADLRFRQAAVPLASTLRRLIGEARHATDEASRRAAGDDLRAALRDLGELAESYDIDAVANFARAREAALATLEERALDTVDSAAQALVESAGTVWARRTPAASSMVVESAAPAPRPTPVGSAPAAAAPPAPERGEPAATPPSGQALVALLETSITGLHRMVDDEALATPPGARGARGARDETPAAEPRGADVVPIDTLLYRGRAALERARELRNALRGADAPDAVLLDELYDLLDLAALEESVHA</sequence>
<feature type="region of interest" description="Disordered" evidence="2">
    <location>
        <begin position="326"/>
        <end position="350"/>
    </location>
</feature>
<comment type="caution">
    <text evidence="1">Lacks conserved residue(s) required for the propagation of feature annotation.</text>
</comment>
<evidence type="ECO:0000259" key="3">
    <source>
        <dbReference type="PROSITE" id="PS50894"/>
    </source>
</evidence>
<evidence type="ECO:0000256" key="2">
    <source>
        <dbReference type="SAM" id="MobiDB-lite"/>
    </source>
</evidence>
<dbReference type="EMBL" id="CP007128">
    <property type="protein sequence ID" value="AHG90507.1"/>
    <property type="molecule type" value="Genomic_DNA"/>
</dbReference>
<protein>
    <submittedName>
        <fullName evidence="4">Hpt domain protein</fullName>
    </submittedName>
</protein>
<evidence type="ECO:0000313" key="4">
    <source>
        <dbReference type="EMBL" id="AHG90507.1"/>
    </source>
</evidence>
<dbReference type="eggNOG" id="ENOG50343GC">
    <property type="taxonomic scope" value="Bacteria"/>
</dbReference>
<name>W0RJA0_9BACT</name>
<dbReference type="KEGG" id="gba:J421_2970"/>
<dbReference type="GO" id="GO:0004672">
    <property type="term" value="F:protein kinase activity"/>
    <property type="evidence" value="ECO:0007669"/>
    <property type="project" value="UniProtKB-ARBA"/>
</dbReference>
<dbReference type="Gene3D" id="1.20.120.160">
    <property type="entry name" value="HPT domain"/>
    <property type="match status" value="1"/>
</dbReference>
<keyword evidence="5" id="KW-1185">Reference proteome</keyword>
<dbReference type="InterPro" id="IPR008207">
    <property type="entry name" value="Sig_transdc_His_kin_Hpt_dom"/>
</dbReference>
<dbReference type="STRING" id="861299.J421_2970"/>
<feature type="domain" description="HPt" evidence="3">
    <location>
        <begin position="1"/>
        <end position="104"/>
    </location>
</feature>
<organism evidence="4 5">
    <name type="scientific">Gemmatirosa kalamazoonensis</name>
    <dbReference type="NCBI Taxonomy" id="861299"/>
    <lineage>
        <taxon>Bacteria</taxon>
        <taxon>Pseudomonadati</taxon>
        <taxon>Gemmatimonadota</taxon>
        <taxon>Gemmatimonadia</taxon>
        <taxon>Gemmatimonadales</taxon>
        <taxon>Gemmatimonadaceae</taxon>
        <taxon>Gemmatirosa</taxon>
    </lineage>
</organism>